<keyword evidence="2" id="KW-0812">Transmembrane</keyword>
<evidence type="ECO:0000313" key="6">
    <source>
        <dbReference type="EMBL" id="HAE94316.1"/>
    </source>
</evidence>
<keyword evidence="3" id="KW-1133">Transmembrane helix</keyword>
<accession>A0A059DY72</accession>
<dbReference type="Pfam" id="PF06803">
    <property type="entry name" value="DUF1232"/>
    <property type="match status" value="1"/>
</dbReference>
<dbReference type="OrthoDB" id="9813247at2"/>
<dbReference type="Proteomes" id="UP000259173">
    <property type="component" value="Unassembled WGS sequence"/>
</dbReference>
<evidence type="ECO:0000313" key="7">
    <source>
        <dbReference type="EMBL" id="KCZ58497.1"/>
    </source>
</evidence>
<evidence type="ECO:0000256" key="3">
    <source>
        <dbReference type="ARBA" id="ARBA00022989"/>
    </source>
</evidence>
<dbReference type="InterPro" id="IPR016983">
    <property type="entry name" value="UCP031804"/>
</dbReference>
<dbReference type="Proteomes" id="UP000024547">
    <property type="component" value="Unassembled WGS sequence"/>
</dbReference>
<dbReference type="eggNOG" id="COG3339">
    <property type="taxonomic scope" value="Bacteria"/>
</dbReference>
<protein>
    <submittedName>
        <fullName evidence="6">DUF1232 domain-containing protein</fullName>
    </submittedName>
</protein>
<sequence>MSDAAEIINMVQDADGRFTPQSVERMERGAKGLVPKLLKVAGKIPFADDLAAAYFAARDPDTPLKAKGVLFAAAAYFVMPIDLMPDFLAGLGFTDDATVLATALGIVGMHVKDVHRGMARRLLRMPEPVRRED</sequence>
<evidence type="ECO:0000256" key="1">
    <source>
        <dbReference type="ARBA" id="ARBA00004127"/>
    </source>
</evidence>
<gene>
    <name evidence="6" type="ORF">DCG65_07130</name>
    <name evidence="7" type="ORF">HY36_08965</name>
</gene>
<evidence type="ECO:0000256" key="2">
    <source>
        <dbReference type="ARBA" id="ARBA00022692"/>
    </source>
</evidence>
<keyword evidence="4" id="KW-0472">Membrane</keyword>
<dbReference type="EMBL" id="DMBR01000214">
    <property type="protein sequence ID" value="HAE94316.1"/>
    <property type="molecule type" value="Genomic_DNA"/>
</dbReference>
<dbReference type="STRING" id="1280948.HY36_08965"/>
<reference evidence="6 9" key="2">
    <citation type="journal article" date="2018" name="Nat. Biotechnol.">
        <title>A standardized bacterial taxonomy based on genome phylogeny substantially revises the tree of life.</title>
        <authorList>
            <person name="Parks D.H."/>
            <person name="Chuvochina M."/>
            <person name="Waite D.W."/>
            <person name="Rinke C."/>
            <person name="Skarshewski A."/>
            <person name="Chaumeil P.A."/>
            <person name="Hugenholtz P."/>
        </authorList>
    </citation>
    <scope>NUCLEOTIDE SEQUENCE [LARGE SCALE GENOMIC DNA]</scope>
    <source>
        <strain evidence="6">UBA8557</strain>
    </source>
</reference>
<feature type="domain" description="DUF1232" evidence="5">
    <location>
        <begin position="66"/>
        <end position="101"/>
    </location>
</feature>
<evidence type="ECO:0000259" key="5">
    <source>
        <dbReference type="Pfam" id="PF06803"/>
    </source>
</evidence>
<dbReference type="AlphaFoldDB" id="A0A059DY72"/>
<evidence type="ECO:0000256" key="4">
    <source>
        <dbReference type="ARBA" id="ARBA00023136"/>
    </source>
</evidence>
<dbReference type="GO" id="GO:0012505">
    <property type="term" value="C:endomembrane system"/>
    <property type="evidence" value="ECO:0007669"/>
    <property type="project" value="UniProtKB-SubCell"/>
</dbReference>
<dbReference type="RefSeq" id="WP_035554266.1">
    <property type="nucleotide sequence ID" value="NZ_AWFH01000056.1"/>
</dbReference>
<keyword evidence="8" id="KW-1185">Reference proteome</keyword>
<dbReference type="PATRIC" id="fig|1280948.3.peg.2912"/>
<evidence type="ECO:0000313" key="8">
    <source>
        <dbReference type="Proteomes" id="UP000024547"/>
    </source>
</evidence>
<dbReference type="InterPro" id="IPR010652">
    <property type="entry name" value="DUF1232"/>
</dbReference>
<dbReference type="PIRSF" id="PIRSF031804">
    <property type="entry name" value="UCP031804"/>
    <property type="match status" value="1"/>
</dbReference>
<reference evidence="7 8" key="1">
    <citation type="journal article" date="2014" name="Antonie Van Leeuwenhoek">
        <title>Hyphomonas beringensis sp. nov. and Hyphomonas chukchiensis sp. nov., isolated from surface seawater of the Bering Sea and Chukchi Sea.</title>
        <authorList>
            <person name="Li C."/>
            <person name="Lai Q."/>
            <person name="Li G."/>
            <person name="Dong C."/>
            <person name="Wang J."/>
            <person name="Liao Y."/>
            <person name="Shao Z."/>
        </authorList>
    </citation>
    <scope>NUCLEOTIDE SEQUENCE [LARGE SCALE GENOMIC DNA]</scope>
    <source>
        <strain evidence="7 8">22II1-22F38</strain>
    </source>
</reference>
<proteinExistence type="predicted"/>
<name>A0A059DY72_9PROT</name>
<comment type="caution">
    <text evidence="7">The sequence shown here is derived from an EMBL/GenBank/DDBJ whole genome shotgun (WGS) entry which is preliminary data.</text>
</comment>
<dbReference type="EMBL" id="AWFH01000056">
    <property type="protein sequence ID" value="KCZ58497.1"/>
    <property type="molecule type" value="Genomic_DNA"/>
</dbReference>
<organism evidence="7 8">
    <name type="scientific">Hyphomonas atlantica</name>
    <dbReference type="NCBI Taxonomy" id="1280948"/>
    <lineage>
        <taxon>Bacteria</taxon>
        <taxon>Pseudomonadati</taxon>
        <taxon>Pseudomonadota</taxon>
        <taxon>Alphaproteobacteria</taxon>
        <taxon>Hyphomonadales</taxon>
        <taxon>Hyphomonadaceae</taxon>
        <taxon>Hyphomonas</taxon>
    </lineage>
</organism>
<comment type="subcellular location">
    <subcellularLocation>
        <location evidence="1">Endomembrane system</location>
        <topology evidence="1">Multi-pass membrane protein</topology>
    </subcellularLocation>
</comment>
<evidence type="ECO:0000313" key="9">
    <source>
        <dbReference type="Proteomes" id="UP000259173"/>
    </source>
</evidence>